<dbReference type="EMBL" id="JAMFLX010000012">
    <property type="protein sequence ID" value="MCL6270280.1"/>
    <property type="molecule type" value="Genomic_DNA"/>
</dbReference>
<dbReference type="Pfam" id="PF03695">
    <property type="entry name" value="UPF0149"/>
    <property type="match status" value="1"/>
</dbReference>
<evidence type="ECO:0000256" key="1">
    <source>
        <dbReference type="ARBA" id="ARBA00038308"/>
    </source>
</evidence>
<gene>
    <name evidence="2" type="ORF">M3P05_10140</name>
</gene>
<evidence type="ECO:0000313" key="2">
    <source>
        <dbReference type="EMBL" id="MCL6270280.1"/>
    </source>
</evidence>
<reference evidence="2 3" key="1">
    <citation type="submission" date="2022-05" db="EMBL/GenBank/DDBJ databases">
        <authorList>
            <person name="Park J.-S."/>
        </authorList>
    </citation>
    <scope>NUCLEOTIDE SEQUENCE [LARGE SCALE GENOMIC DNA]</scope>
    <source>
        <strain evidence="2 3">2012CJ34-2</strain>
    </source>
</reference>
<dbReference type="InterPro" id="IPR036255">
    <property type="entry name" value="YgfB-like_sf"/>
</dbReference>
<sequence length="198" mass="21685">MNDVNADASRFGFDQLSDLFLEVKSLTSPSELHGVLCGQLCAGLRPSQQTWLASAEEQLNVADGLTARAKSVLADFYDVVMTNLSSESLSFSLLLPDDDETVGQRTEALGQWCAGFLSGYGMGGIARENMSEESIGVLTDLAQIAQVEAEDLEESEDSERDFFEVCEYVRMATLMLFSEHQKDNADTAKQQGKSRPVH</sequence>
<dbReference type="Proteomes" id="UP001203338">
    <property type="component" value="Unassembled WGS sequence"/>
</dbReference>
<proteinExistence type="inferred from homology"/>
<dbReference type="RefSeq" id="WP_249699466.1">
    <property type="nucleotide sequence ID" value="NZ_JAMFLX010000012.1"/>
</dbReference>
<comment type="caution">
    <text evidence="2">The sequence shown here is derived from an EMBL/GenBank/DDBJ whole genome shotgun (WGS) entry which is preliminary data.</text>
</comment>
<dbReference type="Gene3D" id="1.20.120.740">
    <property type="entry name" value="YgfB uncharacterised protein family UPF0149, PF03695"/>
    <property type="match status" value="1"/>
</dbReference>
<dbReference type="PANTHER" id="PTHR37528">
    <property type="entry name" value="UPF0149 PROTEIN YGFB"/>
    <property type="match status" value="1"/>
</dbReference>
<name>A0ABT0PG33_9GAMM</name>
<accession>A0ABT0PG33</accession>
<organism evidence="2 3">
    <name type="scientific">Parendozoicomonas callyspongiae</name>
    <dbReference type="NCBI Taxonomy" id="2942213"/>
    <lineage>
        <taxon>Bacteria</taxon>
        <taxon>Pseudomonadati</taxon>
        <taxon>Pseudomonadota</taxon>
        <taxon>Gammaproteobacteria</taxon>
        <taxon>Oceanospirillales</taxon>
        <taxon>Endozoicomonadaceae</taxon>
        <taxon>Parendozoicomonas</taxon>
    </lineage>
</organism>
<protein>
    <submittedName>
        <fullName evidence="2">UPF0149 family protein</fullName>
    </submittedName>
</protein>
<dbReference type="SUPFAM" id="SSF101327">
    <property type="entry name" value="YgfB-like"/>
    <property type="match status" value="1"/>
</dbReference>
<dbReference type="InterPro" id="IPR011978">
    <property type="entry name" value="YgfB-like"/>
</dbReference>
<comment type="similarity">
    <text evidence="1">Belongs to the UPF0149 family.</text>
</comment>
<keyword evidence="3" id="KW-1185">Reference proteome</keyword>
<evidence type="ECO:0000313" key="3">
    <source>
        <dbReference type="Proteomes" id="UP001203338"/>
    </source>
</evidence>
<dbReference type="PANTHER" id="PTHR37528:SF1">
    <property type="entry name" value="UPF0149 PROTEIN YGFB"/>
    <property type="match status" value="1"/>
</dbReference>